<name>A0ABW2C156_9PSEU</name>
<dbReference type="PIRSF" id="PIRSF036794">
    <property type="entry name" value="UCP_erythr_ester"/>
    <property type="match status" value="1"/>
</dbReference>
<dbReference type="PANTHER" id="PTHR31299">
    <property type="entry name" value="ESTERASE, PUTATIVE (AFU_ORTHOLOGUE AFUA_1G05850)-RELATED"/>
    <property type="match status" value="1"/>
</dbReference>
<evidence type="ECO:0000313" key="1">
    <source>
        <dbReference type="EMBL" id="MFC6868858.1"/>
    </source>
</evidence>
<dbReference type="Gene3D" id="3.30.1870.10">
    <property type="entry name" value="EreA-like, domain 2"/>
    <property type="match status" value="1"/>
</dbReference>
<accession>A0ABW2C156</accession>
<sequence length="436" mass="48637">MKTTDQLAEQADVLNNPYDLDRLLSRTSTARVVLIGEASHGTSEFYRWRAELTKRLITEQGFGLVAVEGDWPDCHRLHCCVRGAPGAPNDPAAVLWGFQRWPRWMWGNEEVAEFARWLRELNTSELAGTVGPSYPVGFHGLDVYSLWDSLDAVVGYLRQHRPEHLKTALAAARCFEPYREDPQAYAYATRLVPEDCEQEVVRLLSAAAERNSGHGAGMDKDFVARQNAEVVAEAERYYRAMLRGGPDSWNIRDRHMMATLHRLFDAYPQGTKAVVWAHNTHIGDARATDMAAAGMVNIGQLAREELGQGDVVLVGFGSHRGSVIASDTWGGPVQRKPVPAARGSSIEAECHQALPGEDALWVFGDIGDERWAGEVWDHRAIGVIYHPEREHRGNYVPTILNRRYDAYIHCDNTQALAPLHPIEPARGEAETYPVGL</sequence>
<keyword evidence="2" id="KW-1185">Reference proteome</keyword>
<reference evidence="2" key="1">
    <citation type="journal article" date="2019" name="Int. J. Syst. Evol. Microbiol.">
        <title>The Global Catalogue of Microorganisms (GCM) 10K type strain sequencing project: providing services to taxonomists for standard genome sequencing and annotation.</title>
        <authorList>
            <consortium name="The Broad Institute Genomics Platform"/>
            <consortium name="The Broad Institute Genome Sequencing Center for Infectious Disease"/>
            <person name="Wu L."/>
            <person name="Ma J."/>
        </authorList>
    </citation>
    <scope>NUCLEOTIDE SEQUENCE [LARGE SCALE GENOMIC DNA]</scope>
    <source>
        <strain evidence="2">KCTC 32255</strain>
    </source>
</reference>
<dbReference type="Gene3D" id="3.40.1660.10">
    <property type="entry name" value="EreA-like (biosynthetic domain)"/>
    <property type="match status" value="1"/>
</dbReference>
<dbReference type="CDD" id="cd14728">
    <property type="entry name" value="Ere-like"/>
    <property type="match status" value="1"/>
</dbReference>
<dbReference type="SUPFAM" id="SSF159501">
    <property type="entry name" value="EreA/ChaN-like"/>
    <property type="match status" value="1"/>
</dbReference>
<dbReference type="PANTHER" id="PTHR31299:SF0">
    <property type="entry name" value="ESTERASE, PUTATIVE (AFU_ORTHOLOGUE AFUA_1G05850)-RELATED"/>
    <property type="match status" value="1"/>
</dbReference>
<dbReference type="InterPro" id="IPR014622">
    <property type="entry name" value="UCP036794_erythomycin"/>
</dbReference>
<dbReference type="InterPro" id="IPR052036">
    <property type="entry name" value="Hydrolase/PRTase-associated"/>
</dbReference>
<gene>
    <name evidence="1" type="ORF">ACFQGD_17080</name>
</gene>
<dbReference type="RefSeq" id="WP_345396896.1">
    <property type="nucleotide sequence ID" value="NZ_BAABLA010000026.1"/>
</dbReference>
<dbReference type="Proteomes" id="UP001596337">
    <property type="component" value="Unassembled WGS sequence"/>
</dbReference>
<organism evidence="1 2">
    <name type="scientific">Haloechinothrix salitolerans</name>
    <dbReference type="NCBI Taxonomy" id="926830"/>
    <lineage>
        <taxon>Bacteria</taxon>
        <taxon>Bacillati</taxon>
        <taxon>Actinomycetota</taxon>
        <taxon>Actinomycetes</taxon>
        <taxon>Pseudonocardiales</taxon>
        <taxon>Pseudonocardiaceae</taxon>
        <taxon>Haloechinothrix</taxon>
    </lineage>
</organism>
<dbReference type="EMBL" id="JBHSXX010000001">
    <property type="protein sequence ID" value="MFC6868858.1"/>
    <property type="molecule type" value="Genomic_DNA"/>
</dbReference>
<comment type="caution">
    <text evidence="1">The sequence shown here is derived from an EMBL/GenBank/DDBJ whole genome shotgun (WGS) entry which is preliminary data.</text>
</comment>
<dbReference type="Pfam" id="PF05139">
    <property type="entry name" value="Erythro_esteras"/>
    <property type="match status" value="1"/>
</dbReference>
<evidence type="ECO:0000313" key="2">
    <source>
        <dbReference type="Proteomes" id="UP001596337"/>
    </source>
</evidence>
<dbReference type="InterPro" id="IPR007815">
    <property type="entry name" value="Emycin_Estase"/>
</dbReference>
<protein>
    <submittedName>
        <fullName evidence="1">Erythromycin esterase family protein</fullName>
    </submittedName>
</protein>
<dbReference type="Gene3D" id="1.20.1440.30">
    <property type="entry name" value="Biosynthetic Protein domain"/>
    <property type="match status" value="1"/>
</dbReference>
<proteinExistence type="predicted"/>